<feature type="domain" description="4'-phosphopantetheinyl transferase N-terminal" evidence="5">
    <location>
        <begin position="102"/>
        <end position="169"/>
    </location>
</feature>
<dbReference type="GO" id="GO:0005886">
    <property type="term" value="C:plasma membrane"/>
    <property type="evidence" value="ECO:0007669"/>
    <property type="project" value="TreeGrafter"/>
</dbReference>
<feature type="binding site" evidence="2">
    <location>
        <position position="122"/>
    </location>
    <ligand>
        <name>CoA</name>
        <dbReference type="ChEBI" id="CHEBI:57287"/>
    </ligand>
</feature>
<comment type="cofactor">
    <cofactor evidence="3">
        <name>Mg(2+)</name>
        <dbReference type="ChEBI" id="CHEBI:18420"/>
    </cofactor>
</comment>
<dbReference type="PANTHER" id="PTHR38096">
    <property type="entry name" value="ENTEROBACTIN SYNTHASE COMPONENT D"/>
    <property type="match status" value="1"/>
</dbReference>
<dbReference type="InterPro" id="IPR008278">
    <property type="entry name" value="4-PPantetheinyl_Trfase_dom"/>
</dbReference>
<dbReference type="GO" id="GO:0008897">
    <property type="term" value="F:holo-[acyl-carrier-protein] synthase activity"/>
    <property type="evidence" value="ECO:0007669"/>
    <property type="project" value="InterPro"/>
</dbReference>
<feature type="binding site" evidence="2">
    <location>
        <position position="222"/>
    </location>
    <ligand>
        <name>CoA</name>
        <dbReference type="ChEBI" id="CHEBI:57287"/>
    </ligand>
</feature>
<dbReference type="PANTHER" id="PTHR38096:SF1">
    <property type="entry name" value="ENTEROBACTIN SYNTHASE COMPONENT D"/>
    <property type="match status" value="1"/>
</dbReference>
<evidence type="ECO:0000259" key="5">
    <source>
        <dbReference type="Pfam" id="PF17837"/>
    </source>
</evidence>
<feature type="binding site" evidence="2">
    <location>
        <position position="180"/>
    </location>
    <ligand>
        <name>CoA</name>
        <dbReference type="ChEBI" id="CHEBI:57287"/>
    </ligand>
</feature>
<dbReference type="InterPro" id="IPR003542">
    <property type="entry name" value="Enbac_synth_compD-like"/>
</dbReference>
<dbReference type="InterPro" id="IPR037143">
    <property type="entry name" value="4-PPantetheinyl_Trfase_dom_sf"/>
</dbReference>
<dbReference type="Gene3D" id="3.90.470.20">
    <property type="entry name" value="4'-phosphopantetheinyl transferase domain"/>
    <property type="match status" value="1"/>
</dbReference>
<dbReference type="GO" id="GO:0009239">
    <property type="term" value="P:enterobactin biosynthetic process"/>
    <property type="evidence" value="ECO:0007669"/>
    <property type="project" value="InterPro"/>
</dbReference>
<dbReference type="AlphaFoldDB" id="A0A2W5IFT6"/>
<dbReference type="Pfam" id="PF17837">
    <property type="entry name" value="4PPT_N"/>
    <property type="match status" value="1"/>
</dbReference>
<reference evidence="6 7" key="1">
    <citation type="submission" date="2017-08" db="EMBL/GenBank/DDBJ databases">
        <title>Infants hospitalized years apart are colonized by the same room-sourced microbial strains.</title>
        <authorList>
            <person name="Brooks B."/>
            <person name="Olm M.R."/>
            <person name="Firek B.A."/>
            <person name="Baker R."/>
            <person name="Thomas B.C."/>
            <person name="Morowitz M.J."/>
            <person name="Banfield J.F."/>
        </authorList>
    </citation>
    <scope>NUCLEOTIDE SEQUENCE [LARGE SCALE GENOMIC DNA]</scope>
    <source>
        <strain evidence="6">S2_006_000_R1_57</strain>
    </source>
</reference>
<dbReference type="GO" id="GO:0000287">
    <property type="term" value="F:magnesium ion binding"/>
    <property type="evidence" value="ECO:0007669"/>
    <property type="project" value="InterPro"/>
</dbReference>
<organism evidence="6 7">
    <name type="scientific">Lawsonella clevelandensis</name>
    <dbReference type="NCBI Taxonomy" id="1528099"/>
    <lineage>
        <taxon>Bacteria</taxon>
        <taxon>Bacillati</taxon>
        <taxon>Actinomycetota</taxon>
        <taxon>Actinomycetes</taxon>
        <taxon>Mycobacteriales</taxon>
        <taxon>Lawsonellaceae</taxon>
        <taxon>Lawsonella</taxon>
    </lineage>
</organism>
<proteinExistence type="predicted"/>
<name>A0A2W5IFT6_9ACTN</name>
<protein>
    <recommendedName>
        <fullName evidence="8">4'-phosphopantetheinyl transferase Npt</fullName>
    </recommendedName>
</protein>
<comment type="caution">
    <text evidence="6">The sequence shown here is derived from an EMBL/GenBank/DDBJ whole genome shotgun (WGS) entry which is preliminary data.</text>
</comment>
<evidence type="ECO:0000256" key="3">
    <source>
        <dbReference type="PIRSR" id="PIRSR603542-2"/>
    </source>
</evidence>
<keyword evidence="3" id="KW-0460">Magnesium</keyword>
<evidence type="ECO:0000256" key="1">
    <source>
        <dbReference type="ARBA" id="ARBA00022679"/>
    </source>
</evidence>
<dbReference type="GO" id="GO:0009366">
    <property type="term" value="C:enterobactin synthetase complex"/>
    <property type="evidence" value="ECO:0007669"/>
    <property type="project" value="InterPro"/>
</dbReference>
<dbReference type="PRINTS" id="PR01399">
    <property type="entry name" value="ENTSNTHTASED"/>
</dbReference>
<feature type="binding site" evidence="2">
    <location>
        <position position="114"/>
    </location>
    <ligand>
        <name>CoA</name>
        <dbReference type="ChEBI" id="CHEBI:57287"/>
    </ligand>
</feature>
<sequence>MGRICPLHHGARSSRTYPAMARKMDHLRHPGRTRVSIVVAPSPEQHPFERLYTRLCDILGANGSSLSSTPSNDVVGNYSCDDSTFTPSQADAQWALARIPLEEQALVEHAVPARQWEFARTRELAHSALTQLGEPSAVVLRDSKRAPLWPEGITGSLTHTRGLQAVLAAHQGNILSIGLDAEIAQPLSPDVLRTVTTPQERLLLQQQTAQLPLGIVLFSAKESLYKAWYPLTQEWLGFTDAHLELTTQNVSSHHHSTTPTAATIKETREIRGSGTFVARVQTPVIERHRQKSPMSQYFAECTGLWEVGDGVIITALVVTTPRL</sequence>
<accession>A0A2W5IFT6</accession>
<feature type="binding site" evidence="3">
    <location>
        <position position="181"/>
    </location>
    <ligand>
        <name>Mg(2+)</name>
        <dbReference type="ChEBI" id="CHEBI:18420"/>
    </ligand>
</feature>
<feature type="binding site" evidence="3">
    <location>
        <position position="182"/>
    </location>
    <ligand>
        <name>Mg(2+)</name>
        <dbReference type="ChEBI" id="CHEBI:18420"/>
    </ligand>
</feature>
<evidence type="ECO:0008006" key="8">
    <source>
        <dbReference type="Google" id="ProtNLM"/>
    </source>
</evidence>
<keyword evidence="3" id="KW-0479">Metal-binding</keyword>
<gene>
    <name evidence="6" type="ORF">DI579_01295</name>
</gene>
<feature type="binding site" evidence="2">
    <location>
        <begin position="158"/>
        <end position="159"/>
    </location>
    <ligand>
        <name>CoA</name>
        <dbReference type="ChEBI" id="CHEBI:57287"/>
    </ligand>
</feature>
<dbReference type="Pfam" id="PF01648">
    <property type="entry name" value="ACPS"/>
    <property type="match status" value="1"/>
</dbReference>
<feature type="binding site" evidence="3">
    <location>
        <position position="180"/>
    </location>
    <ligand>
        <name>Mg(2+)</name>
        <dbReference type="ChEBI" id="CHEBI:18420"/>
    </ligand>
</feature>
<feature type="domain" description="4'-phosphopantetheinyl transferase" evidence="4">
    <location>
        <begin position="176"/>
        <end position="254"/>
    </location>
</feature>
<dbReference type="EMBL" id="QFOZ01000001">
    <property type="protein sequence ID" value="PZP89827.1"/>
    <property type="molecule type" value="Genomic_DNA"/>
</dbReference>
<dbReference type="Proteomes" id="UP000248606">
    <property type="component" value="Unassembled WGS sequence"/>
</dbReference>
<evidence type="ECO:0000259" key="4">
    <source>
        <dbReference type="Pfam" id="PF01648"/>
    </source>
</evidence>
<evidence type="ECO:0000256" key="2">
    <source>
        <dbReference type="PIRSR" id="PIRSR603542-1"/>
    </source>
</evidence>
<evidence type="ECO:0000313" key="6">
    <source>
        <dbReference type="EMBL" id="PZP89827.1"/>
    </source>
</evidence>
<feature type="binding site" evidence="2">
    <location>
        <position position="236"/>
    </location>
    <ligand>
        <name>CoA</name>
        <dbReference type="ChEBI" id="CHEBI:57287"/>
    </ligand>
</feature>
<evidence type="ECO:0000313" key="7">
    <source>
        <dbReference type="Proteomes" id="UP000248606"/>
    </source>
</evidence>
<dbReference type="SUPFAM" id="SSF56214">
    <property type="entry name" value="4'-phosphopantetheinyl transferase"/>
    <property type="match status" value="1"/>
</dbReference>
<keyword evidence="1" id="KW-0808">Transferase</keyword>
<feature type="binding site" evidence="2">
    <location>
        <position position="226"/>
    </location>
    <ligand>
        <name>CoA</name>
        <dbReference type="ChEBI" id="CHEBI:57287"/>
    </ligand>
</feature>
<dbReference type="InterPro" id="IPR041354">
    <property type="entry name" value="4PPT_N"/>
</dbReference>